<protein>
    <recommendedName>
        <fullName evidence="24">ADP,ATP carrier protein</fullName>
    </recommendedName>
</protein>
<comment type="similarity">
    <text evidence="4">Belongs to the cytochrome P450 family.</text>
</comment>
<comment type="similarity">
    <text evidence="3">Belongs to the mitochondrial carrier (TC 2.A.29) family.</text>
</comment>
<reference evidence="22 23" key="1">
    <citation type="submission" date="2020-04" db="EMBL/GenBank/DDBJ databases">
        <authorList>
            <person name="Alioto T."/>
            <person name="Alioto T."/>
            <person name="Gomez Garrido J."/>
        </authorList>
    </citation>
    <scope>NUCLEOTIDE SEQUENCE [LARGE SCALE GENOMIC DNA]</scope>
</reference>
<keyword evidence="12 21" id="KW-1133">Transmembrane helix</keyword>
<dbReference type="GO" id="GO:0020037">
    <property type="term" value="F:heme binding"/>
    <property type="evidence" value="ECO:0007669"/>
    <property type="project" value="InterPro"/>
</dbReference>
<feature type="transmembrane region" description="Helical" evidence="21">
    <location>
        <begin position="172"/>
        <end position="191"/>
    </location>
</feature>
<evidence type="ECO:0000256" key="4">
    <source>
        <dbReference type="ARBA" id="ARBA00010617"/>
    </source>
</evidence>
<evidence type="ECO:0000256" key="8">
    <source>
        <dbReference type="ARBA" id="ARBA00022692"/>
    </source>
</evidence>
<sequence>MSLADPVSFAKDFIAGGVSAAISKTAVAPIERVKLLLQVQHASKQISVDKQYKGIVDCFVRIPKEQGFMSFWRGNLANVIRYFPTQALNFAFKDKYKQVFLGGVDKKTQFWRYFAGNLASGGAAGATSLCFVYPLDFARTRLAADIGKGGAREFTGLGNCLSKVFKSDGAAGLYRGFGVSVQGIIIYRAAYFGFFDTAKGMLPDPKNTPFLISWAIAQAVTTVAGIVSYPFDTVRRRMMMQSGRAKSEIMYKSTMNCWATIAKNEGTGAFFKGAFSNVLRGTGGALVLVLYDEIKKSLNGVLLEDERSIRLIHEGTALSQVTKLFSWPAPGILLTAAVAGIFNTMLTFFLIVIAVLLLILYEPLKPKKIPPGPNWLPFFGFAPQLKRLTKKFGYQHHVFLWLSERFKSPVVGLRLGSQLVVAVNGYHAVKQIFTKEEFEGRPDTFFIRMRSMGTRKGITCTDGAHWQEQRSFTVRHLKSLGLGKSAMEAMIKDEVTTIVSKFEKMNDKPISVDFAHGVMSVLWVLTAGTRFGEDDESLNRLLSLMQRRARSFDMSGGVLSQFPWVRFFAPGASGYTLLQTVNAELNNFFMDTIQSHKKTHCSDDPRDLIDAYLTEIENRRDDPGSTFSDDQLVMVVLDMFIAGSTTTSTSLDFVFLYLALNPRVQEKACAEICSVVGTEHPPSLADQSKLPYTCAVIQESARLSSIVPIAGPRRTLRQTELEGYTIPKDTTILINLWSLHHDPVHWGDPEVFRPERFIGAKGELVTDEWVLPFGLGRRKCLGDTLAKSYTFMLVAAALQRFKISTPTVKDIPASIPGIIASCPMYELQFKPRCIV</sequence>
<evidence type="ECO:0000256" key="12">
    <source>
        <dbReference type="ARBA" id="ARBA00022989"/>
    </source>
</evidence>
<dbReference type="GO" id="GO:0004497">
    <property type="term" value="F:monooxygenase activity"/>
    <property type="evidence" value="ECO:0007669"/>
    <property type="project" value="UniProtKB-KW"/>
</dbReference>
<evidence type="ECO:0000256" key="16">
    <source>
        <dbReference type="ARBA" id="ARBA00023128"/>
    </source>
</evidence>
<dbReference type="GO" id="GO:0016705">
    <property type="term" value="F:oxidoreductase activity, acting on paired donors, with incorporation or reduction of molecular oxygen"/>
    <property type="evidence" value="ECO:0007669"/>
    <property type="project" value="InterPro"/>
</dbReference>
<evidence type="ECO:0000313" key="23">
    <source>
        <dbReference type="Proteomes" id="UP000494165"/>
    </source>
</evidence>
<dbReference type="InterPro" id="IPR036396">
    <property type="entry name" value="Cyt_P450_sf"/>
</dbReference>
<evidence type="ECO:0000256" key="21">
    <source>
        <dbReference type="SAM" id="Phobius"/>
    </source>
</evidence>
<feature type="repeat" description="Solcar" evidence="20">
    <location>
        <begin position="112"/>
        <end position="201"/>
    </location>
</feature>
<evidence type="ECO:0000256" key="9">
    <source>
        <dbReference type="ARBA" id="ARBA00022723"/>
    </source>
</evidence>
<evidence type="ECO:0000256" key="19">
    <source>
        <dbReference type="ARBA" id="ARBA00045250"/>
    </source>
</evidence>
<dbReference type="Gene3D" id="1.50.40.10">
    <property type="entry name" value="Mitochondrial carrier domain"/>
    <property type="match status" value="1"/>
</dbReference>
<evidence type="ECO:0000256" key="17">
    <source>
        <dbReference type="ARBA" id="ARBA00023136"/>
    </source>
</evidence>
<dbReference type="InterPro" id="IPR023395">
    <property type="entry name" value="MCP_dom_sf"/>
</dbReference>
<keyword evidence="11" id="KW-0999">Mitochondrion inner membrane</keyword>
<evidence type="ECO:0000256" key="7">
    <source>
        <dbReference type="ARBA" id="ARBA00022449"/>
    </source>
</evidence>
<dbReference type="GO" id="GO:0005506">
    <property type="term" value="F:iron ion binding"/>
    <property type="evidence" value="ECO:0007669"/>
    <property type="project" value="InterPro"/>
</dbReference>
<comment type="function">
    <text evidence="19">ADP:ATP antiporter that mediates import of ADP into the mitochondrial matrix for ATP synthesis, and export of ATP out to fuel the cell. Cycles between the cytoplasmic-open state (c-state) and the matrix-open state (m-state): operates by the alternating access mechanism with a single substrate-binding site intermittently exposed to either the cytosolic (c-state) or matrix (m-state) side of the inner mitochondrial membrane.</text>
</comment>
<evidence type="ECO:0000256" key="20">
    <source>
        <dbReference type="PROSITE-ProRule" id="PRU00282"/>
    </source>
</evidence>
<dbReference type="GO" id="GO:0005743">
    <property type="term" value="C:mitochondrial inner membrane"/>
    <property type="evidence" value="ECO:0007669"/>
    <property type="project" value="UniProtKB-SubCell"/>
</dbReference>
<evidence type="ECO:0000256" key="14">
    <source>
        <dbReference type="ARBA" id="ARBA00023004"/>
    </source>
</evidence>
<dbReference type="PANTHER" id="PTHR45635">
    <property type="entry name" value="ADP,ATP CARRIER PROTEIN 1-RELATED-RELATED"/>
    <property type="match status" value="1"/>
</dbReference>
<keyword evidence="13" id="KW-0560">Oxidoreductase</keyword>
<dbReference type="PROSITE" id="PS50920">
    <property type="entry name" value="SOLCAR"/>
    <property type="match status" value="3"/>
</dbReference>
<evidence type="ECO:0000256" key="2">
    <source>
        <dbReference type="ARBA" id="ARBA00004448"/>
    </source>
</evidence>
<dbReference type="Proteomes" id="UP000494165">
    <property type="component" value="Unassembled WGS sequence"/>
</dbReference>
<evidence type="ECO:0000256" key="15">
    <source>
        <dbReference type="ARBA" id="ARBA00023033"/>
    </source>
</evidence>
<comment type="cofactor">
    <cofactor evidence="1">
        <name>heme</name>
        <dbReference type="ChEBI" id="CHEBI:30413"/>
    </cofactor>
</comment>
<evidence type="ECO:0000256" key="18">
    <source>
        <dbReference type="ARBA" id="ARBA00024143"/>
    </source>
</evidence>
<dbReference type="GO" id="GO:1990544">
    <property type="term" value="P:mitochondrial ATP transmembrane transport"/>
    <property type="evidence" value="ECO:0007669"/>
    <property type="project" value="InterPro"/>
</dbReference>
<keyword evidence="17 20" id="KW-0472">Membrane</keyword>
<dbReference type="CDD" id="cd20651">
    <property type="entry name" value="CYP15A1-like"/>
    <property type="match status" value="1"/>
</dbReference>
<evidence type="ECO:0000313" key="22">
    <source>
        <dbReference type="EMBL" id="CAB3369454.1"/>
    </source>
</evidence>
<evidence type="ECO:0000256" key="10">
    <source>
        <dbReference type="ARBA" id="ARBA00022737"/>
    </source>
</evidence>
<keyword evidence="14" id="KW-0408">Iron</keyword>
<keyword evidence="6" id="KW-0813">Transport</keyword>
<dbReference type="GO" id="GO:0140021">
    <property type="term" value="P:mitochondrial ADP transmembrane transport"/>
    <property type="evidence" value="ECO:0007669"/>
    <property type="project" value="InterPro"/>
</dbReference>
<evidence type="ECO:0000256" key="11">
    <source>
        <dbReference type="ARBA" id="ARBA00022792"/>
    </source>
</evidence>
<keyword evidence="8 20" id="KW-0812">Transmembrane</keyword>
<evidence type="ECO:0000256" key="13">
    <source>
        <dbReference type="ARBA" id="ARBA00023002"/>
    </source>
</evidence>
<evidence type="ECO:0000256" key="6">
    <source>
        <dbReference type="ARBA" id="ARBA00022448"/>
    </source>
</evidence>
<keyword evidence="16" id="KW-0496">Mitochondrion</keyword>
<feature type="transmembrane region" description="Helical" evidence="21">
    <location>
        <begin position="332"/>
        <end position="361"/>
    </location>
</feature>
<dbReference type="PANTHER" id="PTHR45635:SF14">
    <property type="entry name" value="ADP_ATP TRANSLOCASE"/>
    <property type="match status" value="1"/>
</dbReference>
<dbReference type="SUPFAM" id="SSF48264">
    <property type="entry name" value="Cytochrome P450"/>
    <property type="match status" value="1"/>
</dbReference>
<evidence type="ECO:0000256" key="3">
    <source>
        <dbReference type="ARBA" id="ARBA00006375"/>
    </source>
</evidence>
<evidence type="ECO:0000256" key="5">
    <source>
        <dbReference type="ARBA" id="ARBA00011245"/>
    </source>
</evidence>
<dbReference type="PROSITE" id="PS00086">
    <property type="entry name" value="CYTOCHROME_P450"/>
    <property type="match status" value="1"/>
</dbReference>
<dbReference type="FunFam" id="1.10.630.10:FF:000036">
    <property type="entry name" value="CYtochrome P450 family"/>
    <property type="match status" value="1"/>
</dbReference>
<dbReference type="GO" id="GO:0005471">
    <property type="term" value="F:ATP:ADP antiporter activity"/>
    <property type="evidence" value="ECO:0007669"/>
    <property type="project" value="InterPro"/>
</dbReference>
<organism evidence="22 23">
    <name type="scientific">Cloeon dipterum</name>
    <dbReference type="NCBI Taxonomy" id="197152"/>
    <lineage>
        <taxon>Eukaryota</taxon>
        <taxon>Metazoa</taxon>
        <taxon>Ecdysozoa</taxon>
        <taxon>Arthropoda</taxon>
        <taxon>Hexapoda</taxon>
        <taxon>Insecta</taxon>
        <taxon>Pterygota</taxon>
        <taxon>Palaeoptera</taxon>
        <taxon>Ephemeroptera</taxon>
        <taxon>Pisciforma</taxon>
        <taxon>Baetidae</taxon>
        <taxon>Cloeon</taxon>
    </lineage>
</organism>
<dbReference type="InterPro" id="IPR002067">
    <property type="entry name" value="MCP"/>
</dbReference>
<dbReference type="Pfam" id="PF00067">
    <property type="entry name" value="p450"/>
    <property type="match status" value="1"/>
</dbReference>
<comment type="subunit">
    <text evidence="5">Monomer.</text>
</comment>
<dbReference type="GO" id="GO:1901029">
    <property type="term" value="P:negative regulation of mitochondrial outer membrane permeabilization involved in apoptotic signaling pathway"/>
    <property type="evidence" value="ECO:0007669"/>
    <property type="project" value="TreeGrafter"/>
</dbReference>
<dbReference type="PRINTS" id="PR00926">
    <property type="entry name" value="MITOCARRIER"/>
</dbReference>
<dbReference type="FunFam" id="1.50.40.10:FF:000002">
    <property type="entry name" value="Putative ADP/ATP translocase 2-like"/>
    <property type="match status" value="1"/>
</dbReference>
<comment type="subcellular location">
    <subcellularLocation>
        <location evidence="2">Mitochondrion inner membrane</location>
        <topology evidence="2">Multi-pass membrane protein</topology>
    </subcellularLocation>
</comment>
<dbReference type="InterPro" id="IPR001128">
    <property type="entry name" value="Cyt_P450"/>
</dbReference>
<evidence type="ECO:0000256" key="1">
    <source>
        <dbReference type="ARBA" id="ARBA00001971"/>
    </source>
</evidence>
<dbReference type="AlphaFoldDB" id="A0A8S1CNE4"/>
<keyword evidence="9" id="KW-0479">Metal-binding</keyword>
<keyword evidence="10" id="KW-0677">Repeat</keyword>
<dbReference type="InterPro" id="IPR018108">
    <property type="entry name" value="MCP_transmembrane"/>
</dbReference>
<dbReference type="EMBL" id="CADEPI010000045">
    <property type="protein sequence ID" value="CAB3369454.1"/>
    <property type="molecule type" value="Genomic_DNA"/>
</dbReference>
<gene>
    <name evidence="22" type="ORF">CLODIP_2_CD12333</name>
</gene>
<dbReference type="SUPFAM" id="SSF103506">
    <property type="entry name" value="Mitochondrial carrier"/>
    <property type="match status" value="1"/>
</dbReference>
<keyword evidence="7" id="KW-0050">Antiport</keyword>
<feature type="repeat" description="Solcar" evidence="20">
    <location>
        <begin position="208"/>
        <end position="297"/>
    </location>
</feature>
<dbReference type="PRINTS" id="PR00927">
    <property type="entry name" value="ADPTRNSLCASE"/>
</dbReference>
<feature type="transmembrane region" description="Helical" evidence="21">
    <location>
        <begin position="211"/>
        <end position="231"/>
    </location>
</feature>
<feature type="repeat" description="Solcar" evidence="20">
    <location>
        <begin position="7"/>
        <end position="99"/>
    </location>
</feature>
<name>A0A8S1CNE4_9INSE</name>
<proteinExistence type="inferred from homology"/>
<comment type="catalytic activity">
    <reaction evidence="18">
        <text>ADP(in) + ATP(out) = ADP(out) + ATP(in)</text>
        <dbReference type="Rhea" id="RHEA:34999"/>
        <dbReference type="ChEBI" id="CHEBI:30616"/>
        <dbReference type="ChEBI" id="CHEBI:456216"/>
    </reaction>
    <physiologicalReaction direction="left-to-right" evidence="18">
        <dbReference type="Rhea" id="RHEA:35000"/>
    </physiologicalReaction>
</comment>
<comment type="caution">
    <text evidence="22">The sequence shown here is derived from an EMBL/GenBank/DDBJ whole genome shotgun (WGS) entry which is preliminary data.</text>
</comment>
<dbReference type="InterPro" id="IPR002113">
    <property type="entry name" value="ADT_euk_type"/>
</dbReference>
<evidence type="ECO:0008006" key="24">
    <source>
        <dbReference type="Google" id="ProtNLM"/>
    </source>
</evidence>
<keyword evidence="23" id="KW-1185">Reference proteome</keyword>
<dbReference type="Pfam" id="PF00153">
    <property type="entry name" value="Mito_carr"/>
    <property type="match status" value="3"/>
</dbReference>
<keyword evidence="15" id="KW-0503">Monooxygenase</keyword>
<accession>A0A8S1CNE4</accession>
<dbReference type="OrthoDB" id="270584at2759"/>
<dbReference type="InterPro" id="IPR017972">
    <property type="entry name" value="Cyt_P450_CS"/>
</dbReference>
<dbReference type="Gene3D" id="1.10.630.10">
    <property type="entry name" value="Cytochrome P450"/>
    <property type="match status" value="1"/>
</dbReference>